<reference evidence="1" key="1">
    <citation type="submission" date="2011-04" db="EMBL/GenBank/DDBJ databases">
        <title>Evolution of plant cell wall degrading machinery underlies the functional diversity of forest fungi.</title>
        <authorList>
            <consortium name="US DOE Joint Genome Institute (JGI-PGF)"/>
            <person name="Eastwood D.C."/>
            <person name="Floudas D."/>
            <person name="Binder M."/>
            <person name="Majcherczyk A."/>
            <person name="Schneider P."/>
            <person name="Aerts A."/>
            <person name="Asiegbu F.O."/>
            <person name="Baker S.E."/>
            <person name="Barry K."/>
            <person name="Bendiksby M."/>
            <person name="Blumentritt M."/>
            <person name="Coutinho P.M."/>
            <person name="Cullen D."/>
            <person name="Cullen D."/>
            <person name="Gathman A."/>
            <person name="Goodell B."/>
            <person name="Henrissat B."/>
            <person name="Ihrmark K."/>
            <person name="Kauserud H."/>
            <person name="Kohler A."/>
            <person name="LaButti K."/>
            <person name="Lapidus A."/>
            <person name="Lavin J.L."/>
            <person name="Lee Y.-H."/>
            <person name="Lindquist E."/>
            <person name="Lilly W."/>
            <person name="Lucas S."/>
            <person name="Morin E."/>
            <person name="Murat C."/>
            <person name="Oguiza J.A."/>
            <person name="Park J."/>
            <person name="Pisabarro A.G."/>
            <person name="Riley R."/>
            <person name="Rosling A."/>
            <person name="Salamov A."/>
            <person name="Schmidt O."/>
            <person name="Schmutz J."/>
            <person name="Skrede I."/>
            <person name="Stenlid J."/>
            <person name="Wiebenga A."/>
            <person name="Xie X."/>
            <person name="Kues U."/>
            <person name="Hibbett D.S."/>
            <person name="Hoffmeister D."/>
            <person name="Hogberg N."/>
            <person name="Martin F."/>
            <person name="Grigoriev I.V."/>
            <person name="Watkinson S.C."/>
        </authorList>
    </citation>
    <scope>NUCLEOTIDE SEQUENCE</scope>
    <source>
        <strain evidence="1">S7.9</strain>
    </source>
</reference>
<dbReference type="EMBL" id="GL945430">
    <property type="protein sequence ID" value="EGO28929.1"/>
    <property type="molecule type" value="Genomic_DNA"/>
</dbReference>
<sequence>MDSFITIVSAPVASSVSEETQSQIPVDQEYVSNGGNCYCVIA</sequence>
<organism>
    <name type="scientific">Serpula lacrymans var. lacrymans (strain S7.9)</name>
    <name type="common">Dry rot fungus</name>
    <dbReference type="NCBI Taxonomy" id="578457"/>
    <lineage>
        <taxon>Eukaryota</taxon>
        <taxon>Fungi</taxon>
        <taxon>Dikarya</taxon>
        <taxon>Basidiomycota</taxon>
        <taxon>Agaricomycotina</taxon>
        <taxon>Agaricomycetes</taxon>
        <taxon>Agaricomycetidae</taxon>
        <taxon>Boletales</taxon>
        <taxon>Coniophorineae</taxon>
        <taxon>Serpulaceae</taxon>
        <taxon>Serpula</taxon>
    </lineage>
</organism>
<dbReference type="KEGG" id="sla:SERLADRAFT_491485"/>
<dbReference type="HOGENOM" id="CLU_218487_0_0_1"/>
<dbReference type="Proteomes" id="UP000008064">
    <property type="component" value="Unassembled WGS sequence"/>
</dbReference>
<gene>
    <name evidence="1" type="primary">phl3</name>
    <name evidence="1" type="ORF">SERLADRAFT_491485</name>
</gene>
<evidence type="ECO:0000313" key="1">
    <source>
        <dbReference type="EMBL" id="EGO28929.1"/>
    </source>
</evidence>
<name>F8NKJ9_SERL9</name>
<dbReference type="AlphaFoldDB" id="F8NKJ9"/>
<accession>F8NKJ9</accession>
<dbReference type="RefSeq" id="XP_007315128.1">
    <property type="nucleotide sequence ID" value="XM_007315066.1"/>
</dbReference>
<proteinExistence type="predicted"/>
<protein>
    <submittedName>
        <fullName evidence="1">Fungal mating type pheromone-like peptide</fullName>
    </submittedName>
</protein>
<dbReference type="GeneID" id="18821679"/>